<sequence>MTGFEWDVEEDGVFDRTTTTLPRPAAPTDLTVQGIGTAGDAGTVRACLDGRPPTAFGSAASWSVRG</sequence>
<dbReference type="Proteomes" id="UP000198857">
    <property type="component" value="Unassembled WGS sequence"/>
</dbReference>
<reference evidence="2" key="1">
    <citation type="submission" date="2016-10" db="EMBL/GenBank/DDBJ databases">
        <authorList>
            <person name="Varghese N."/>
            <person name="Submissions S."/>
        </authorList>
    </citation>
    <scope>NUCLEOTIDE SEQUENCE [LARGE SCALE GENOMIC DNA]</scope>
    <source>
        <strain evidence="2">DSM 44208</strain>
    </source>
</reference>
<name>A0A1I5K1G1_9ACTN</name>
<keyword evidence="2" id="KW-1185">Reference proteome</keyword>
<dbReference type="EMBL" id="FOWQ01000001">
    <property type="protein sequence ID" value="SFO78859.1"/>
    <property type="molecule type" value="Genomic_DNA"/>
</dbReference>
<evidence type="ECO:0000313" key="1">
    <source>
        <dbReference type="EMBL" id="SFO78859.1"/>
    </source>
</evidence>
<protein>
    <submittedName>
        <fullName evidence="1">Uncharacterized protein</fullName>
    </submittedName>
</protein>
<organism evidence="1 2">
    <name type="scientific">Geodermatophilus dictyosporus</name>
    <dbReference type="NCBI Taxonomy" id="1523247"/>
    <lineage>
        <taxon>Bacteria</taxon>
        <taxon>Bacillati</taxon>
        <taxon>Actinomycetota</taxon>
        <taxon>Actinomycetes</taxon>
        <taxon>Geodermatophilales</taxon>
        <taxon>Geodermatophilaceae</taxon>
        <taxon>Geodermatophilus</taxon>
    </lineage>
</organism>
<gene>
    <name evidence="1" type="ORF">SAMN05660464_1199</name>
</gene>
<proteinExistence type="predicted"/>
<evidence type="ECO:0000313" key="2">
    <source>
        <dbReference type="Proteomes" id="UP000198857"/>
    </source>
</evidence>
<dbReference type="AlphaFoldDB" id="A0A1I5K1G1"/>
<accession>A0A1I5K1G1</accession>